<organism evidence="2">
    <name type="scientific">Leptocylindrus danicus</name>
    <dbReference type="NCBI Taxonomy" id="163516"/>
    <lineage>
        <taxon>Eukaryota</taxon>
        <taxon>Sar</taxon>
        <taxon>Stramenopiles</taxon>
        <taxon>Ochrophyta</taxon>
        <taxon>Bacillariophyta</taxon>
        <taxon>Coscinodiscophyceae</taxon>
        <taxon>Chaetocerotophycidae</taxon>
        <taxon>Leptocylindrales</taxon>
        <taxon>Leptocylindraceae</taxon>
        <taxon>Leptocylindrus</taxon>
    </lineage>
</organism>
<evidence type="ECO:0000313" key="2">
    <source>
        <dbReference type="EMBL" id="CAD9587390.1"/>
    </source>
</evidence>
<evidence type="ECO:0000256" key="1">
    <source>
        <dbReference type="SAM" id="MobiDB-lite"/>
    </source>
</evidence>
<accession>A0A7S2KUQ7</accession>
<dbReference type="EMBL" id="HBGY01019283">
    <property type="protein sequence ID" value="CAD9587390.1"/>
    <property type="molecule type" value="Transcribed_RNA"/>
</dbReference>
<reference evidence="2" key="1">
    <citation type="submission" date="2021-01" db="EMBL/GenBank/DDBJ databases">
        <authorList>
            <person name="Corre E."/>
            <person name="Pelletier E."/>
            <person name="Niang G."/>
            <person name="Scheremetjew M."/>
            <person name="Finn R."/>
            <person name="Kale V."/>
            <person name="Holt S."/>
            <person name="Cochrane G."/>
            <person name="Meng A."/>
            <person name="Brown T."/>
            <person name="Cohen L."/>
        </authorList>
    </citation>
    <scope>NUCLEOTIDE SEQUENCE</scope>
    <source>
        <strain evidence="2">B650</strain>
    </source>
</reference>
<sequence>MVRSPSVHSVRRSVPDGRPSRYKAHAAQDMERYKKEIEEYNIREERRRAEERILGNVAAAHAAHAGGVMHGHHGGAMGLGMGGPHHNPYNPHPVAAAHGVGVHGAACSSTSS</sequence>
<protein>
    <submittedName>
        <fullName evidence="2">Uncharacterized protein</fullName>
    </submittedName>
</protein>
<proteinExistence type="predicted"/>
<name>A0A7S2KUQ7_9STRA</name>
<gene>
    <name evidence="2" type="ORF">LDAN0321_LOCUS12238</name>
</gene>
<dbReference type="AlphaFoldDB" id="A0A7S2KUQ7"/>
<feature type="region of interest" description="Disordered" evidence="1">
    <location>
        <begin position="1"/>
        <end position="27"/>
    </location>
</feature>